<dbReference type="EMBL" id="CM026428">
    <property type="protein sequence ID" value="KAG0567657.1"/>
    <property type="molecule type" value="Genomic_DNA"/>
</dbReference>
<dbReference type="Proteomes" id="UP000822688">
    <property type="component" value="Chromosome 7"/>
</dbReference>
<feature type="region of interest" description="Disordered" evidence="1">
    <location>
        <begin position="16"/>
        <end position="56"/>
    </location>
</feature>
<evidence type="ECO:0000256" key="1">
    <source>
        <dbReference type="SAM" id="MobiDB-lite"/>
    </source>
</evidence>
<feature type="compositionally biased region" description="Polar residues" evidence="1">
    <location>
        <begin position="20"/>
        <end position="45"/>
    </location>
</feature>
<sequence>MQSSVRARTIFHVRGIPLQISPSPQNQYTKSSRSPRCPPQVSNQVSSLSTHSNSRNSLPLQLSHLRVITLSFNSQSSNCSTFHAPSIQAPCAPNHAPPALGP</sequence>
<proteinExistence type="predicted"/>
<name>A0A8T0HAG9_CERPU</name>
<evidence type="ECO:0000313" key="3">
    <source>
        <dbReference type="Proteomes" id="UP000822688"/>
    </source>
</evidence>
<accession>A0A8T0HAG9</accession>
<reference evidence="2" key="1">
    <citation type="submission" date="2020-06" db="EMBL/GenBank/DDBJ databases">
        <title>WGS assembly of Ceratodon purpureus strain R40.</title>
        <authorList>
            <person name="Carey S.B."/>
            <person name="Jenkins J."/>
            <person name="Shu S."/>
            <person name="Lovell J.T."/>
            <person name="Sreedasyam A."/>
            <person name="Maumus F."/>
            <person name="Tiley G.P."/>
            <person name="Fernandez-Pozo N."/>
            <person name="Barry K."/>
            <person name="Chen C."/>
            <person name="Wang M."/>
            <person name="Lipzen A."/>
            <person name="Daum C."/>
            <person name="Saski C.A."/>
            <person name="Payton A.C."/>
            <person name="Mcbreen J.C."/>
            <person name="Conrad R.E."/>
            <person name="Kollar L.M."/>
            <person name="Olsson S."/>
            <person name="Huttunen S."/>
            <person name="Landis J.B."/>
            <person name="Wickett N.J."/>
            <person name="Johnson M.G."/>
            <person name="Rensing S.A."/>
            <person name="Grimwood J."/>
            <person name="Schmutz J."/>
            <person name="Mcdaniel S.F."/>
        </authorList>
    </citation>
    <scope>NUCLEOTIDE SEQUENCE</scope>
    <source>
        <strain evidence="2">R40</strain>
    </source>
</reference>
<evidence type="ECO:0000313" key="2">
    <source>
        <dbReference type="EMBL" id="KAG0567657.1"/>
    </source>
</evidence>
<gene>
    <name evidence="2" type="ORF">KC19_7G151700</name>
</gene>
<dbReference type="AlphaFoldDB" id="A0A8T0HAG9"/>
<organism evidence="2 3">
    <name type="scientific">Ceratodon purpureus</name>
    <name type="common">Fire moss</name>
    <name type="synonym">Dicranum purpureum</name>
    <dbReference type="NCBI Taxonomy" id="3225"/>
    <lineage>
        <taxon>Eukaryota</taxon>
        <taxon>Viridiplantae</taxon>
        <taxon>Streptophyta</taxon>
        <taxon>Embryophyta</taxon>
        <taxon>Bryophyta</taxon>
        <taxon>Bryophytina</taxon>
        <taxon>Bryopsida</taxon>
        <taxon>Dicranidae</taxon>
        <taxon>Pseudoditrichales</taxon>
        <taxon>Ditrichaceae</taxon>
        <taxon>Ceratodon</taxon>
    </lineage>
</organism>
<keyword evidence="3" id="KW-1185">Reference proteome</keyword>
<protein>
    <submittedName>
        <fullName evidence="2">Uncharacterized protein</fullName>
    </submittedName>
</protein>
<comment type="caution">
    <text evidence="2">The sequence shown here is derived from an EMBL/GenBank/DDBJ whole genome shotgun (WGS) entry which is preliminary data.</text>
</comment>
<feature type="compositionally biased region" description="Low complexity" evidence="1">
    <location>
        <begin position="46"/>
        <end position="56"/>
    </location>
</feature>